<reference evidence="4" key="1">
    <citation type="journal article" date="2019" name="Int. J. Syst. Evol. Microbiol.">
        <title>The Global Catalogue of Microorganisms (GCM) 10K type strain sequencing project: providing services to taxonomists for standard genome sequencing and annotation.</title>
        <authorList>
            <consortium name="The Broad Institute Genomics Platform"/>
            <consortium name="The Broad Institute Genome Sequencing Center for Infectious Disease"/>
            <person name="Wu L."/>
            <person name="Ma J."/>
        </authorList>
    </citation>
    <scope>NUCLEOTIDE SEQUENCE [LARGE SCALE GENOMIC DNA]</scope>
    <source>
        <strain evidence="4">CCUG 49560</strain>
    </source>
</reference>
<dbReference type="InterPro" id="IPR021787">
    <property type="entry name" value="DUF3352"/>
</dbReference>
<proteinExistence type="predicted"/>
<evidence type="ECO:0000313" key="4">
    <source>
        <dbReference type="Proteomes" id="UP001595891"/>
    </source>
</evidence>
<feature type="compositionally biased region" description="Polar residues" evidence="1">
    <location>
        <begin position="84"/>
        <end position="117"/>
    </location>
</feature>
<dbReference type="RefSeq" id="WP_262846414.1">
    <property type="nucleotide sequence ID" value="NZ_JANZYP010000046.1"/>
</dbReference>
<comment type="caution">
    <text evidence="3">The sequence shown here is derived from an EMBL/GenBank/DDBJ whole genome shotgun (WGS) entry which is preliminary data.</text>
</comment>
<evidence type="ECO:0000313" key="3">
    <source>
        <dbReference type="EMBL" id="MFC4589287.1"/>
    </source>
</evidence>
<accession>A0ABV9EIP1</accession>
<dbReference type="Pfam" id="PF11832">
    <property type="entry name" value="DUF3352"/>
    <property type="match status" value="1"/>
</dbReference>
<keyword evidence="2" id="KW-0472">Membrane</keyword>
<feature type="transmembrane region" description="Helical" evidence="2">
    <location>
        <begin position="136"/>
        <end position="160"/>
    </location>
</feature>
<protein>
    <submittedName>
        <fullName evidence="3">DUF3352 domain-containing protein</fullName>
    </submittedName>
</protein>
<keyword evidence="2" id="KW-0812">Transmembrane</keyword>
<dbReference type="EMBL" id="JBHSFN010000015">
    <property type="protein sequence ID" value="MFC4589287.1"/>
    <property type="molecule type" value="Genomic_DNA"/>
</dbReference>
<dbReference type="Proteomes" id="UP001595891">
    <property type="component" value="Unassembled WGS sequence"/>
</dbReference>
<feature type="compositionally biased region" description="Low complexity" evidence="1">
    <location>
        <begin position="10"/>
        <end position="79"/>
    </location>
</feature>
<evidence type="ECO:0000256" key="1">
    <source>
        <dbReference type="SAM" id="MobiDB-lite"/>
    </source>
</evidence>
<evidence type="ECO:0000256" key="2">
    <source>
        <dbReference type="SAM" id="Phobius"/>
    </source>
</evidence>
<gene>
    <name evidence="3" type="ORF">ACFO8L_24565</name>
</gene>
<name>A0ABV9EIP1_9ACTN</name>
<feature type="region of interest" description="Disordered" evidence="1">
    <location>
        <begin position="1"/>
        <end position="128"/>
    </location>
</feature>
<organism evidence="3 4">
    <name type="scientific">Sphaerisporangium corydalis</name>
    <dbReference type="NCBI Taxonomy" id="1441875"/>
    <lineage>
        <taxon>Bacteria</taxon>
        <taxon>Bacillati</taxon>
        <taxon>Actinomycetota</taxon>
        <taxon>Actinomycetes</taxon>
        <taxon>Streptosporangiales</taxon>
        <taxon>Streptosporangiaceae</taxon>
        <taxon>Sphaerisporangium</taxon>
    </lineage>
</organism>
<keyword evidence="2" id="KW-1133">Transmembrane helix</keyword>
<keyword evidence="4" id="KW-1185">Reference proteome</keyword>
<sequence length="602" mass="61944">MSYRRPEDAPGPYAQQYPQQHGAPQHGGPQHAAPQQGGPQHAAPQHAAPQHGGPQHGGPQHAAPPQGGQPQWNQGGAQAHWDQSGGQTHWDQGGAQTHWDQGGAQTHWDQSGGQPAWQQGELGTPLSPPRKRGRGWLVAIIAAVVVAVVTGGGVFAVSLLSGGGTQPEDVLPAGSLAYVRVDLDPAANQKVALFNLARKFSATRSSFTGDDPRKALFDLISKDSKDLAKVDYARDIEPWLGSRLGVGVLAPKEGSSPDIVVALQVTDETGARAGLKKLNMGDAMSGLAFRDDYAILAATQAAADGYAKAAPLSGDPTFSGDLQALGEPGVLSFWGDAAKLAKISGTPAATEAGALALVKDARFAGALRFDSGYVELTGISRGSDMKTAADPEAIRLSQLPATTAAALSVSGLGETFAKQWPQLMKAAESAGATDITAQAAQSGIALPGDLVTLLGKNLTVALDGQGLDGATPNVGAVLTTDTAKAQAVITKIEGFLAASGTAAPQIAKAQADGRLILSSTQGYAGSLAKEGTLGESETFKIAIPDADSATAAVYVDLDKIEKYYLGSLQGEERANLKTLRAVGLSGKQSGDTTSFSLRVLFN</sequence>